<dbReference type="InterPro" id="IPR051678">
    <property type="entry name" value="AGP_Transferase"/>
</dbReference>
<dbReference type="STRING" id="910347.SAMN05421773_108191"/>
<keyword evidence="2" id="KW-0808">Transferase</keyword>
<evidence type="ECO:0000313" key="3">
    <source>
        <dbReference type="Proteomes" id="UP000199207"/>
    </source>
</evidence>
<dbReference type="EMBL" id="FOLM01000008">
    <property type="protein sequence ID" value="SFD01682.1"/>
    <property type="molecule type" value="Genomic_DNA"/>
</dbReference>
<name>A0A1I1NWH8_9ACTN</name>
<reference evidence="2 3" key="1">
    <citation type="submission" date="2016-10" db="EMBL/GenBank/DDBJ databases">
        <authorList>
            <person name="de Groot N.N."/>
        </authorList>
    </citation>
    <scope>NUCLEOTIDE SEQUENCE [LARGE SCALE GENOMIC DNA]</scope>
    <source>
        <strain evidence="2 3">CGMCC 4.5739</strain>
    </source>
</reference>
<dbReference type="AlphaFoldDB" id="A0A1I1NWH8"/>
<evidence type="ECO:0000259" key="1">
    <source>
        <dbReference type="Pfam" id="PF01636"/>
    </source>
</evidence>
<gene>
    <name evidence="2" type="ORF">SAMN05421773_108191</name>
</gene>
<evidence type="ECO:0000313" key="2">
    <source>
        <dbReference type="EMBL" id="SFD01682.1"/>
    </source>
</evidence>
<dbReference type="InterPro" id="IPR011009">
    <property type="entry name" value="Kinase-like_dom_sf"/>
</dbReference>
<dbReference type="Proteomes" id="UP000199207">
    <property type="component" value="Unassembled WGS sequence"/>
</dbReference>
<dbReference type="Pfam" id="PF01636">
    <property type="entry name" value="APH"/>
    <property type="match status" value="1"/>
</dbReference>
<dbReference type="PANTHER" id="PTHR21310">
    <property type="entry name" value="AMINOGLYCOSIDE PHOSPHOTRANSFERASE-RELATED-RELATED"/>
    <property type="match status" value="1"/>
</dbReference>
<dbReference type="SUPFAM" id="SSF56112">
    <property type="entry name" value="Protein kinase-like (PK-like)"/>
    <property type="match status" value="1"/>
</dbReference>
<organism evidence="2 3">
    <name type="scientific">Streptomyces aidingensis</name>
    <dbReference type="NCBI Taxonomy" id="910347"/>
    <lineage>
        <taxon>Bacteria</taxon>
        <taxon>Bacillati</taxon>
        <taxon>Actinomycetota</taxon>
        <taxon>Actinomycetes</taxon>
        <taxon>Kitasatosporales</taxon>
        <taxon>Streptomycetaceae</taxon>
        <taxon>Streptomyces</taxon>
    </lineage>
</organism>
<dbReference type="Gene3D" id="3.90.1200.10">
    <property type="match status" value="1"/>
</dbReference>
<keyword evidence="3" id="KW-1185">Reference proteome</keyword>
<sequence length="264" mass="28240">MAGIDGRIPPGAAEITTGQANRVWYVPGPPRPYILKHYRDPARAANEAAALTLLARYGAPAPRLLTANLRVRPAWTAQSAVHATPIPAARLTGALPTVLRAVHAIPGSHAGRLSGATKHSTWPGYLHSRLEAYTNAAPDLTPAAKALRPRLETAGLETLQPRLLHHDLQPGHLMQGADGTEVLIDWELAAFGDPLSDLARLAVRLRHPGPGTVLSLNGPPDLAVRDRLDLYWRIHLLADAAFATDTAVRAHARALLSARGGHRS</sequence>
<protein>
    <submittedName>
        <fullName evidence="2">Predicted kinase, aminoglycoside phosphotransferase (APT) family</fullName>
    </submittedName>
</protein>
<accession>A0A1I1NWH8</accession>
<keyword evidence="2" id="KW-0418">Kinase</keyword>
<dbReference type="GO" id="GO:0016301">
    <property type="term" value="F:kinase activity"/>
    <property type="evidence" value="ECO:0007669"/>
    <property type="project" value="UniProtKB-KW"/>
</dbReference>
<dbReference type="RefSeq" id="WP_093839561.1">
    <property type="nucleotide sequence ID" value="NZ_FOLM01000008.1"/>
</dbReference>
<feature type="domain" description="Aminoglycoside phosphotransferase" evidence="1">
    <location>
        <begin position="14"/>
        <end position="213"/>
    </location>
</feature>
<proteinExistence type="predicted"/>
<dbReference type="OrthoDB" id="3806873at2"/>
<dbReference type="InterPro" id="IPR002575">
    <property type="entry name" value="Aminoglycoside_PTrfase"/>
</dbReference>